<dbReference type="Pfam" id="PF12833">
    <property type="entry name" value="HTH_18"/>
    <property type="match status" value="1"/>
</dbReference>
<dbReference type="GO" id="GO:0043565">
    <property type="term" value="F:sequence-specific DNA binding"/>
    <property type="evidence" value="ECO:0007669"/>
    <property type="project" value="InterPro"/>
</dbReference>
<keyword evidence="2" id="KW-0238">DNA-binding</keyword>
<accession>A0A2N0VJF8</accession>
<dbReference type="SMART" id="SM00342">
    <property type="entry name" value="HTH_ARAC"/>
    <property type="match status" value="1"/>
</dbReference>
<feature type="domain" description="HTH araC/xylS-type" evidence="4">
    <location>
        <begin position="90"/>
        <end position="194"/>
    </location>
</feature>
<evidence type="ECO:0000313" key="5">
    <source>
        <dbReference type="EMBL" id="PKD44321.1"/>
    </source>
</evidence>
<evidence type="ECO:0000256" key="1">
    <source>
        <dbReference type="ARBA" id="ARBA00023015"/>
    </source>
</evidence>
<keyword evidence="1" id="KW-0805">Transcription regulation</keyword>
<dbReference type="PANTHER" id="PTHR43280">
    <property type="entry name" value="ARAC-FAMILY TRANSCRIPTIONAL REGULATOR"/>
    <property type="match status" value="1"/>
</dbReference>
<dbReference type="RefSeq" id="WP_101071612.1">
    <property type="nucleotide sequence ID" value="NZ_PISP01000001.1"/>
</dbReference>
<comment type="caution">
    <text evidence="5">The sequence shown here is derived from an EMBL/GenBank/DDBJ whole genome shotgun (WGS) entry which is preliminary data.</text>
</comment>
<dbReference type="AlphaFoldDB" id="A0A2N0VJF8"/>
<keyword evidence="6" id="KW-1185">Reference proteome</keyword>
<proteinExistence type="predicted"/>
<keyword evidence="3" id="KW-0804">Transcription</keyword>
<dbReference type="EMBL" id="PISP01000001">
    <property type="protein sequence ID" value="PKD44321.1"/>
    <property type="molecule type" value="Genomic_DNA"/>
</dbReference>
<evidence type="ECO:0000313" key="6">
    <source>
        <dbReference type="Proteomes" id="UP000233398"/>
    </source>
</evidence>
<sequence>MIDSTNNKNHNHKNSETSGKKLFVKYMVCLRDKIVLQSELDRLGFNYEITVHGAVHFLNEFTVDQYQELRKSLSKFGLVLLDEHDSMLINRIIQTIVQVIHYSDALPKLKFSDLISDYAGEETDSILKIFSDVKGMSVLQFIIIQKIERAKEMLLYEDMPLSEIAELLNYKNQHYLAAQMKKVTGLTPLDFKRLKEERLKIAGQQEAILNSGITKANI</sequence>
<dbReference type="PANTHER" id="PTHR43280:SF2">
    <property type="entry name" value="HTH-TYPE TRANSCRIPTIONAL REGULATOR EXSA"/>
    <property type="match status" value="1"/>
</dbReference>
<dbReference type="OrthoDB" id="9802228at2"/>
<dbReference type="Gene3D" id="1.10.10.60">
    <property type="entry name" value="Homeodomain-like"/>
    <property type="match status" value="1"/>
</dbReference>
<evidence type="ECO:0000256" key="3">
    <source>
        <dbReference type="ARBA" id="ARBA00023163"/>
    </source>
</evidence>
<dbReference type="Proteomes" id="UP000233398">
    <property type="component" value="Unassembled WGS sequence"/>
</dbReference>
<protein>
    <submittedName>
        <fullName evidence="5">AraC family transcriptional regulator</fullName>
    </submittedName>
</protein>
<evidence type="ECO:0000256" key="2">
    <source>
        <dbReference type="ARBA" id="ARBA00023125"/>
    </source>
</evidence>
<dbReference type="SUPFAM" id="SSF46689">
    <property type="entry name" value="Homeodomain-like"/>
    <property type="match status" value="1"/>
</dbReference>
<dbReference type="InterPro" id="IPR018060">
    <property type="entry name" value="HTH_AraC"/>
</dbReference>
<dbReference type="InterPro" id="IPR009057">
    <property type="entry name" value="Homeodomain-like_sf"/>
</dbReference>
<organism evidence="5 6">
    <name type="scientific">Rhodohalobacter barkolensis</name>
    <dbReference type="NCBI Taxonomy" id="2053187"/>
    <lineage>
        <taxon>Bacteria</taxon>
        <taxon>Pseudomonadati</taxon>
        <taxon>Balneolota</taxon>
        <taxon>Balneolia</taxon>
        <taxon>Balneolales</taxon>
        <taxon>Balneolaceae</taxon>
        <taxon>Rhodohalobacter</taxon>
    </lineage>
</organism>
<name>A0A2N0VJF8_9BACT</name>
<dbReference type="GO" id="GO:0003700">
    <property type="term" value="F:DNA-binding transcription factor activity"/>
    <property type="evidence" value="ECO:0007669"/>
    <property type="project" value="InterPro"/>
</dbReference>
<evidence type="ECO:0000259" key="4">
    <source>
        <dbReference type="PROSITE" id="PS01124"/>
    </source>
</evidence>
<dbReference type="PROSITE" id="PS01124">
    <property type="entry name" value="HTH_ARAC_FAMILY_2"/>
    <property type="match status" value="1"/>
</dbReference>
<reference evidence="5 6" key="1">
    <citation type="submission" date="2017-11" db="EMBL/GenBank/DDBJ databases">
        <title>Rhodohalobacter 15182 sp. nov., isolated from a salt lake.</title>
        <authorList>
            <person name="Han S."/>
        </authorList>
    </citation>
    <scope>NUCLEOTIDE SEQUENCE [LARGE SCALE GENOMIC DNA]</scope>
    <source>
        <strain evidence="5 6">15182</strain>
    </source>
</reference>
<gene>
    <name evidence="5" type="ORF">CWD77_02305</name>
</gene>